<comment type="caution">
    <text evidence="2">The sequence shown here is derived from an EMBL/GenBank/DDBJ whole genome shotgun (WGS) entry which is preliminary data.</text>
</comment>
<feature type="non-terminal residue" evidence="2">
    <location>
        <position position="128"/>
    </location>
</feature>
<organism evidence="2 3">
    <name type="scientific">Streptomyces cahuitamycinicus</name>
    <dbReference type="NCBI Taxonomy" id="2070367"/>
    <lineage>
        <taxon>Bacteria</taxon>
        <taxon>Bacillati</taxon>
        <taxon>Actinomycetota</taxon>
        <taxon>Actinomycetes</taxon>
        <taxon>Kitasatosporales</taxon>
        <taxon>Streptomycetaceae</taxon>
        <taxon>Streptomyces</taxon>
    </lineage>
</organism>
<dbReference type="EMBL" id="POUC01001012">
    <property type="protein sequence ID" value="PNG16021.1"/>
    <property type="molecule type" value="Genomic_DNA"/>
</dbReference>
<name>A0A2N8TAL6_9ACTN</name>
<keyword evidence="3" id="KW-1185">Reference proteome</keyword>
<proteinExistence type="predicted"/>
<feature type="compositionally biased region" description="Gly residues" evidence="1">
    <location>
        <begin position="76"/>
        <end position="93"/>
    </location>
</feature>
<protein>
    <submittedName>
        <fullName evidence="2">Uncharacterized protein</fullName>
    </submittedName>
</protein>
<evidence type="ECO:0000313" key="3">
    <source>
        <dbReference type="Proteomes" id="UP000235943"/>
    </source>
</evidence>
<feature type="region of interest" description="Disordered" evidence="1">
    <location>
        <begin position="1"/>
        <end position="128"/>
    </location>
</feature>
<reference evidence="2 3" key="1">
    <citation type="submission" date="2018-01" db="EMBL/GenBank/DDBJ databases">
        <title>Draft genome sequence of Streptomyces sp. 13K301.</title>
        <authorList>
            <person name="Sahin N."/>
            <person name="Saygin H."/>
            <person name="Ay H."/>
        </authorList>
    </citation>
    <scope>NUCLEOTIDE SEQUENCE [LARGE SCALE GENOMIC DNA]</scope>
    <source>
        <strain evidence="2 3">13K301</strain>
    </source>
</reference>
<gene>
    <name evidence="2" type="ORF">C1J00_44340</name>
</gene>
<dbReference type="AlphaFoldDB" id="A0A2N8TAL6"/>
<evidence type="ECO:0000313" key="2">
    <source>
        <dbReference type="EMBL" id="PNG16021.1"/>
    </source>
</evidence>
<accession>A0A2N8TAL6</accession>
<feature type="non-terminal residue" evidence="2">
    <location>
        <position position="1"/>
    </location>
</feature>
<dbReference type="Proteomes" id="UP000235943">
    <property type="component" value="Unassembled WGS sequence"/>
</dbReference>
<sequence>SGAGAVRPGDDAGGGQRPARYDESAAPAWPGNGTRRSGDDDADAGQAETWAGPGQTDAGSDPARHGNSTGQAWPGSGAGRPGDDAGGGQPGVRGGERCEEAGPYAPGTPYRPPNPGTNPYLRVPDELL</sequence>
<evidence type="ECO:0000256" key="1">
    <source>
        <dbReference type="SAM" id="MobiDB-lite"/>
    </source>
</evidence>